<feature type="chain" id="PRO_5016084669" evidence="1">
    <location>
        <begin position="22"/>
        <end position="242"/>
    </location>
</feature>
<protein>
    <submittedName>
        <fullName evidence="3">Lipoprotein</fullName>
    </submittedName>
</protein>
<dbReference type="Proteomes" id="UP000626180">
    <property type="component" value="Unassembled WGS sequence"/>
</dbReference>
<sequence length="242" mass="26201">MPNPSWLVFIVAALASGPATAQTLLQRDLGGFDMTLGTTQTRTMAQGLVKPSNGAVNGGLDFTHDTGLYFGQWTANSGSSADNLSIEMDTYAGYKHRFASSGYGYEFGLINYDHVTQDVEPSREIYSGISILGSRFGAAFANDPDRSNTSLYADLGTTPILGMGLSMRYGNYMLNSPVTLASGDMVRSYNDWSVNLTRKWADTQFNFSYTGTSLQGQDCSSYSGHNAYCDTALLLKASHPLF</sequence>
<dbReference type="InterPro" id="IPR010239">
    <property type="entry name" value="CHP02001"/>
</dbReference>
<dbReference type="RefSeq" id="WP_010798066.1">
    <property type="nucleotide sequence ID" value="NZ_CP069262.1"/>
</dbReference>
<evidence type="ECO:0000256" key="1">
    <source>
        <dbReference type="SAM" id="SignalP"/>
    </source>
</evidence>
<organism evidence="3 4">
    <name type="scientific">Pseudomonas luteola</name>
    <dbReference type="NCBI Taxonomy" id="47886"/>
    <lineage>
        <taxon>Bacteria</taxon>
        <taxon>Pseudomonadati</taxon>
        <taxon>Pseudomonadota</taxon>
        <taxon>Gammaproteobacteria</taxon>
        <taxon>Pseudomonadales</taxon>
        <taxon>Pseudomonadaceae</taxon>
        <taxon>Pseudomonas</taxon>
    </lineage>
</organism>
<keyword evidence="5" id="KW-1185">Reference proteome</keyword>
<evidence type="ECO:0000313" key="2">
    <source>
        <dbReference type="EMBL" id="MBF8640621.1"/>
    </source>
</evidence>
<dbReference type="EMBL" id="UAUF01000011">
    <property type="protein sequence ID" value="SPZ05978.1"/>
    <property type="molecule type" value="Genomic_DNA"/>
</dbReference>
<dbReference type="NCBIfam" id="TIGR02001">
    <property type="entry name" value="gcw_chp"/>
    <property type="match status" value="1"/>
</dbReference>
<dbReference type="Pfam" id="PF09694">
    <property type="entry name" value="Gcw_chp"/>
    <property type="match status" value="1"/>
</dbReference>
<feature type="signal peptide" evidence="1">
    <location>
        <begin position="1"/>
        <end position="21"/>
    </location>
</feature>
<reference evidence="3 4" key="1">
    <citation type="submission" date="2018-06" db="EMBL/GenBank/DDBJ databases">
        <authorList>
            <consortium name="Pathogen Informatics"/>
            <person name="Doyle S."/>
        </authorList>
    </citation>
    <scope>NUCLEOTIDE SEQUENCE [LARGE SCALE GENOMIC DNA]</scope>
    <source>
        <strain evidence="3 4">NCTC11842</strain>
    </source>
</reference>
<keyword evidence="3" id="KW-0449">Lipoprotein</keyword>
<evidence type="ECO:0000313" key="3">
    <source>
        <dbReference type="EMBL" id="SPZ05978.1"/>
    </source>
</evidence>
<evidence type="ECO:0000313" key="4">
    <source>
        <dbReference type="Proteomes" id="UP000250443"/>
    </source>
</evidence>
<dbReference type="AlphaFoldDB" id="A0A2X2CEH4"/>
<dbReference type="EMBL" id="JADMCD010000003">
    <property type="protein sequence ID" value="MBF8640621.1"/>
    <property type="molecule type" value="Genomic_DNA"/>
</dbReference>
<proteinExistence type="predicted"/>
<keyword evidence="1" id="KW-0732">Signal</keyword>
<accession>A0A2X2CEH4</accession>
<evidence type="ECO:0000313" key="5">
    <source>
        <dbReference type="Proteomes" id="UP000626180"/>
    </source>
</evidence>
<gene>
    <name evidence="2" type="ORF">IRZ65_08000</name>
    <name evidence="3" type="ORF">NCTC11842_01904</name>
</gene>
<name>A0A2X2CEH4_PSELU</name>
<dbReference type="Proteomes" id="UP000250443">
    <property type="component" value="Unassembled WGS sequence"/>
</dbReference>
<reference evidence="2 5" key="2">
    <citation type="submission" date="2020-10" db="EMBL/GenBank/DDBJ databases">
        <title>Genome sequences of Pseudomonas isolates.</title>
        <authorList>
            <person name="Wessels L."/>
            <person name="Reich F."/>
            <person name="Hammerl J."/>
        </authorList>
    </citation>
    <scope>NUCLEOTIDE SEQUENCE [LARGE SCALE GENOMIC DNA]</scope>
    <source>
        <strain evidence="2 5">20-MO00624-0</strain>
    </source>
</reference>